<dbReference type="EMBL" id="NPEU01000004">
    <property type="protein sequence ID" value="RAI42113.1"/>
    <property type="molecule type" value="Genomic_DNA"/>
</dbReference>
<dbReference type="GO" id="GO:0003677">
    <property type="term" value="F:DNA binding"/>
    <property type="evidence" value="ECO:0007669"/>
    <property type="project" value="UniProtKB-KW"/>
</dbReference>
<evidence type="ECO:0000256" key="2">
    <source>
        <dbReference type="ARBA" id="ARBA00023125"/>
    </source>
</evidence>
<dbReference type="InterPro" id="IPR011663">
    <property type="entry name" value="UTRA"/>
</dbReference>
<dbReference type="OrthoDB" id="7173258at2"/>
<dbReference type="InterPro" id="IPR036390">
    <property type="entry name" value="WH_DNA-bd_sf"/>
</dbReference>
<name>A0A327KWS8_9BRAD</name>
<dbReference type="SUPFAM" id="SSF64288">
    <property type="entry name" value="Chorismate lyase-like"/>
    <property type="match status" value="1"/>
</dbReference>
<dbReference type="Pfam" id="PF00392">
    <property type="entry name" value="GntR"/>
    <property type="match status" value="1"/>
</dbReference>
<dbReference type="InterPro" id="IPR050679">
    <property type="entry name" value="Bact_HTH_transcr_reg"/>
</dbReference>
<dbReference type="InterPro" id="IPR028978">
    <property type="entry name" value="Chorismate_lyase_/UTRA_dom_sf"/>
</dbReference>
<dbReference type="GO" id="GO:0003700">
    <property type="term" value="F:DNA-binding transcription factor activity"/>
    <property type="evidence" value="ECO:0007669"/>
    <property type="project" value="InterPro"/>
</dbReference>
<keyword evidence="2" id="KW-0238">DNA-binding</keyword>
<dbReference type="PROSITE" id="PS50949">
    <property type="entry name" value="HTH_GNTR"/>
    <property type="match status" value="1"/>
</dbReference>
<dbReference type="CDD" id="cd07377">
    <property type="entry name" value="WHTH_GntR"/>
    <property type="match status" value="1"/>
</dbReference>
<dbReference type="Proteomes" id="UP000248863">
    <property type="component" value="Unassembled WGS sequence"/>
</dbReference>
<feature type="region of interest" description="Disordered" evidence="4">
    <location>
        <begin position="250"/>
        <end position="279"/>
    </location>
</feature>
<evidence type="ECO:0000256" key="3">
    <source>
        <dbReference type="ARBA" id="ARBA00023163"/>
    </source>
</evidence>
<keyword evidence="1" id="KW-0805">Transcription regulation</keyword>
<sequence length="279" mass="30269">MTAAVELLKTRRLYLLLRDRIVTGAVAPGGRLPSEPALAQEHGVSRVTVRRALDLLADEGLVRRRVGSGTFVEDVPASRPIVADFSNVLSNLIEMGRTTAVKLLSFAYVVPPASIAEPLGLARGERVQRSVRVRLIDGQPFSYLTTHVPERIGLTYSERDLATIPLLELMERSGVVAERATQSISASLVGPETAEALDLAPGDPVISLTRVVYEPSGRGVEHLHALYRPDRYAFQMDLVRTGADGTRRWTPTVVCTSGPSSESSAPRPKRTASKKGTRP</sequence>
<evidence type="ECO:0000313" key="7">
    <source>
        <dbReference type="Proteomes" id="UP000248863"/>
    </source>
</evidence>
<feature type="compositionally biased region" description="Polar residues" evidence="4">
    <location>
        <begin position="253"/>
        <end position="264"/>
    </location>
</feature>
<dbReference type="Gene3D" id="3.40.1410.10">
    <property type="entry name" value="Chorismate lyase-like"/>
    <property type="match status" value="1"/>
</dbReference>
<feature type="compositionally biased region" description="Basic residues" evidence="4">
    <location>
        <begin position="267"/>
        <end position="279"/>
    </location>
</feature>
<dbReference type="Gene3D" id="1.10.10.10">
    <property type="entry name" value="Winged helix-like DNA-binding domain superfamily/Winged helix DNA-binding domain"/>
    <property type="match status" value="1"/>
</dbReference>
<evidence type="ECO:0000259" key="5">
    <source>
        <dbReference type="PROSITE" id="PS50949"/>
    </source>
</evidence>
<dbReference type="SUPFAM" id="SSF46785">
    <property type="entry name" value="Winged helix' DNA-binding domain"/>
    <property type="match status" value="1"/>
</dbReference>
<dbReference type="InterPro" id="IPR000524">
    <property type="entry name" value="Tscrpt_reg_HTH_GntR"/>
</dbReference>
<evidence type="ECO:0000313" key="6">
    <source>
        <dbReference type="EMBL" id="RAI42113.1"/>
    </source>
</evidence>
<feature type="domain" description="HTH gntR-type" evidence="5">
    <location>
        <begin position="7"/>
        <end position="75"/>
    </location>
</feature>
<dbReference type="SMART" id="SM00866">
    <property type="entry name" value="UTRA"/>
    <property type="match status" value="1"/>
</dbReference>
<evidence type="ECO:0000256" key="4">
    <source>
        <dbReference type="SAM" id="MobiDB-lite"/>
    </source>
</evidence>
<dbReference type="SMART" id="SM00345">
    <property type="entry name" value="HTH_GNTR"/>
    <property type="match status" value="1"/>
</dbReference>
<comment type="caution">
    <text evidence="6">The sequence shown here is derived from an EMBL/GenBank/DDBJ whole genome shotgun (WGS) entry which is preliminary data.</text>
</comment>
<dbReference type="PANTHER" id="PTHR44846:SF1">
    <property type="entry name" value="MANNOSYL-D-GLYCERATE TRANSPORT_METABOLISM SYSTEM REPRESSOR MNGR-RELATED"/>
    <property type="match status" value="1"/>
</dbReference>
<dbReference type="PRINTS" id="PR00035">
    <property type="entry name" value="HTHGNTR"/>
</dbReference>
<accession>A0A327KWS8</accession>
<dbReference type="AlphaFoldDB" id="A0A327KWS8"/>
<keyword evidence="3" id="KW-0804">Transcription</keyword>
<keyword evidence="7" id="KW-1185">Reference proteome</keyword>
<protein>
    <submittedName>
        <fullName evidence="6">GntR family transcriptional regulator</fullName>
    </submittedName>
</protein>
<evidence type="ECO:0000256" key="1">
    <source>
        <dbReference type="ARBA" id="ARBA00023015"/>
    </source>
</evidence>
<dbReference type="InterPro" id="IPR036388">
    <property type="entry name" value="WH-like_DNA-bd_sf"/>
</dbReference>
<organism evidence="6 7">
    <name type="scientific">Rhodoplanes elegans</name>
    <dbReference type="NCBI Taxonomy" id="29408"/>
    <lineage>
        <taxon>Bacteria</taxon>
        <taxon>Pseudomonadati</taxon>
        <taxon>Pseudomonadota</taxon>
        <taxon>Alphaproteobacteria</taxon>
        <taxon>Hyphomicrobiales</taxon>
        <taxon>Nitrobacteraceae</taxon>
        <taxon>Rhodoplanes</taxon>
    </lineage>
</organism>
<reference evidence="6 7" key="1">
    <citation type="submission" date="2017-07" db="EMBL/GenBank/DDBJ databases">
        <title>Draft Genome Sequences of Select Purple Nonsulfur Bacteria.</title>
        <authorList>
            <person name="Lasarre B."/>
            <person name="Mckinlay J.B."/>
        </authorList>
    </citation>
    <scope>NUCLEOTIDE SEQUENCE [LARGE SCALE GENOMIC DNA]</scope>
    <source>
        <strain evidence="6 7">DSM 11907</strain>
    </source>
</reference>
<proteinExistence type="predicted"/>
<dbReference type="PANTHER" id="PTHR44846">
    <property type="entry name" value="MANNOSYL-D-GLYCERATE TRANSPORT/METABOLISM SYSTEM REPRESSOR MNGR-RELATED"/>
    <property type="match status" value="1"/>
</dbReference>
<dbReference type="GO" id="GO:0045892">
    <property type="term" value="P:negative regulation of DNA-templated transcription"/>
    <property type="evidence" value="ECO:0007669"/>
    <property type="project" value="TreeGrafter"/>
</dbReference>
<dbReference type="Pfam" id="PF07702">
    <property type="entry name" value="UTRA"/>
    <property type="match status" value="1"/>
</dbReference>
<dbReference type="RefSeq" id="WP_111355164.1">
    <property type="nucleotide sequence ID" value="NZ_NHSK01000161.1"/>
</dbReference>
<gene>
    <name evidence="6" type="ORF">CH338_00935</name>
</gene>